<name>A0A1H4B7G2_9BACT</name>
<protein>
    <submittedName>
        <fullName evidence="1">Uncharacterized protein</fullName>
    </submittedName>
</protein>
<proteinExistence type="predicted"/>
<sequence>MAASIHNVSATEHTPLKEASILQTWSGDYPVAQLSRLPVEHVQSAVGFVRDKATFAAVWEAFKPGENLPEVDFDKNIIVFNRNVDFYNRTNIIKVTLKDGVAEVLAMETRSARPIDDRAAMALAVIPRDGVKFLRVGAELVAVRQK</sequence>
<dbReference type="EMBL" id="FNQN01000006">
    <property type="protein sequence ID" value="SEA44195.1"/>
    <property type="molecule type" value="Genomic_DNA"/>
</dbReference>
<evidence type="ECO:0000313" key="1">
    <source>
        <dbReference type="EMBL" id="SEA44195.1"/>
    </source>
</evidence>
<keyword evidence="2" id="KW-1185">Reference proteome</keyword>
<evidence type="ECO:0000313" key="2">
    <source>
        <dbReference type="Proteomes" id="UP000199409"/>
    </source>
</evidence>
<organism evidence="1 2">
    <name type="scientific">Desulfuromusa kysingii</name>
    <dbReference type="NCBI Taxonomy" id="37625"/>
    <lineage>
        <taxon>Bacteria</taxon>
        <taxon>Pseudomonadati</taxon>
        <taxon>Thermodesulfobacteriota</taxon>
        <taxon>Desulfuromonadia</taxon>
        <taxon>Desulfuromonadales</taxon>
        <taxon>Geopsychrobacteraceae</taxon>
        <taxon>Desulfuromusa</taxon>
    </lineage>
</organism>
<reference evidence="1 2" key="1">
    <citation type="submission" date="2016-10" db="EMBL/GenBank/DDBJ databases">
        <authorList>
            <person name="de Groot N.N."/>
        </authorList>
    </citation>
    <scope>NUCLEOTIDE SEQUENCE [LARGE SCALE GENOMIC DNA]</scope>
    <source>
        <strain evidence="1 2">DSM 7343</strain>
    </source>
</reference>
<gene>
    <name evidence="1" type="ORF">SAMN05660420_02066</name>
</gene>
<dbReference type="STRING" id="37625.SAMN05660420_02066"/>
<dbReference type="Proteomes" id="UP000199409">
    <property type="component" value="Unassembled WGS sequence"/>
</dbReference>
<accession>A0A1H4B7G2</accession>
<dbReference type="AlphaFoldDB" id="A0A1H4B7G2"/>